<feature type="region of interest" description="Disordered" evidence="1">
    <location>
        <begin position="227"/>
        <end position="265"/>
    </location>
</feature>
<organism evidence="4">
    <name type="scientific">human gut metagenome</name>
    <dbReference type="NCBI Taxonomy" id="408170"/>
    <lineage>
        <taxon>unclassified sequences</taxon>
        <taxon>metagenomes</taxon>
        <taxon>organismal metagenomes</taxon>
    </lineage>
</organism>
<keyword evidence="2" id="KW-0472">Membrane</keyword>
<keyword evidence="2" id="KW-1133">Transmembrane helix</keyword>
<keyword evidence="2" id="KW-0812">Transmembrane</keyword>
<dbReference type="Gene3D" id="3.10.310.50">
    <property type="match status" value="1"/>
</dbReference>
<name>K1TF06_9ZZZZ</name>
<gene>
    <name evidence="4" type="ORF">LEA_10024</name>
</gene>
<accession>K1TF06</accession>
<feature type="transmembrane region" description="Helical" evidence="2">
    <location>
        <begin position="201"/>
        <end position="221"/>
    </location>
</feature>
<evidence type="ECO:0000256" key="2">
    <source>
        <dbReference type="SAM" id="Phobius"/>
    </source>
</evidence>
<reference evidence="4" key="1">
    <citation type="journal article" date="2013" name="Environ. Microbiol.">
        <title>Microbiota from the distal guts of lean and obese adolescents exhibit partial functional redundancy besides clear differences in community structure.</title>
        <authorList>
            <person name="Ferrer M."/>
            <person name="Ruiz A."/>
            <person name="Lanza F."/>
            <person name="Haange S.B."/>
            <person name="Oberbach A."/>
            <person name="Till H."/>
            <person name="Bargiela R."/>
            <person name="Campoy C."/>
            <person name="Segura M.T."/>
            <person name="Richter M."/>
            <person name="von Bergen M."/>
            <person name="Seifert J."/>
            <person name="Suarez A."/>
        </authorList>
    </citation>
    <scope>NUCLEOTIDE SEQUENCE</scope>
</reference>
<dbReference type="PANTHER" id="PTHR30373">
    <property type="entry name" value="UPF0603 PROTEIN YGCG"/>
    <property type="match status" value="1"/>
</dbReference>
<evidence type="ECO:0000256" key="1">
    <source>
        <dbReference type="SAM" id="MobiDB-lite"/>
    </source>
</evidence>
<comment type="caution">
    <text evidence="4">The sequence shown here is derived from an EMBL/GenBank/DDBJ whole genome shotgun (WGS) entry which is preliminary data.</text>
</comment>
<feature type="compositionally biased region" description="Low complexity" evidence="1">
    <location>
        <begin position="227"/>
        <end position="237"/>
    </location>
</feature>
<proteinExistence type="predicted"/>
<feature type="non-terminal residue" evidence="4">
    <location>
        <position position="265"/>
    </location>
</feature>
<feature type="domain" description="TPM" evidence="3">
    <location>
        <begin position="41"/>
        <end position="164"/>
    </location>
</feature>
<dbReference type="EMBL" id="AJWY01006737">
    <property type="protein sequence ID" value="EKC66004.1"/>
    <property type="molecule type" value="Genomic_DNA"/>
</dbReference>
<dbReference type="AlphaFoldDB" id="K1TF06"/>
<evidence type="ECO:0000259" key="3">
    <source>
        <dbReference type="Pfam" id="PF04536"/>
    </source>
</evidence>
<dbReference type="InterPro" id="IPR007621">
    <property type="entry name" value="TPM_dom"/>
</dbReference>
<protein>
    <recommendedName>
        <fullName evidence="3">TPM domain-containing protein</fullName>
    </recommendedName>
</protein>
<sequence>MKILTRTAAAVLAAVTAAAVWAVPAAAAASVQGISSTSCIADNANILSRDTETYITNISVALQENCSGAQIGVYTTDYVGNNTMEGYAYEVFQAWGLGSADQDNGMVLLMATGDDNYWATPGEGLESAFSGNVLSDLLYDNLEASWAKQDYDTGARKTVLAMAERICDVYGVSLDMDAIGSGLADSSGRIVENTQSRSNGGAVLTLILLTIIIAVIVIAILKTPRGPRGPQGPTYTGGRRGPNVFFFGGPVYRPRRPRRPPPPPP</sequence>
<dbReference type="Pfam" id="PF04536">
    <property type="entry name" value="TPM_phosphatase"/>
    <property type="match status" value="1"/>
</dbReference>
<evidence type="ECO:0000313" key="4">
    <source>
        <dbReference type="EMBL" id="EKC66004.1"/>
    </source>
</evidence>
<dbReference type="PANTHER" id="PTHR30373:SF2">
    <property type="entry name" value="UPF0603 PROTEIN YGCG"/>
    <property type="match status" value="1"/>
</dbReference>